<protein>
    <submittedName>
        <fullName evidence="1">Uncharacterized protein</fullName>
    </submittedName>
</protein>
<gene>
    <name evidence="1" type="ORF">HEP81_00296</name>
</gene>
<dbReference type="Proteomes" id="UP000516422">
    <property type="component" value="Chromosome"/>
</dbReference>
<accession>A0A7H1PRF3</accession>
<name>A0A7H1PRF3_9ACTN</name>
<dbReference type="EMBL" id="CP051006">
    <property type="protein sequence ID" value="QNT90633.1"/>
    <property type="molecule type" value="Genomic_DNA"/>
</dbReference>
<organism evidence="1 2">
    <name type="scientific">Streptomyces griseofuscus</name>
    <dbReference type="NCBI Taxonomy" id="146922"/>
    <lineage>
        <taxon>Bacteria</taxon>
        <taxon>Bacillati</taxon>
        <taxon>Actinomycetota</taxon>
        <taxon>Actinomycetes</taxon>
        <taxon>Kitasatosporales</taxon>
        <taxon>Streptomycetaceae</taxon>
        <taxon>Streptomyces</taxon>
    </lineage>
</organism>
<evidence type="ECO:0000313" key="2">
    <source>
        <dbReference type="Proteomes" id="UP000516422"/>
    </source>
</evidence>
<reference evidence="1 2" key="1">
    <citation type="submission" date="2020-04" db="EMBL/GenBank/DDBJ databases">
        <title>Characterization and engineering of Streptomyces griseofuscus DSM40191 as a potential heterologous host for expression of BGCs.</title>
        <authorList>
            <person name="Gren T."/>
            <person name="Whitford C.M."/>
            <person name="Mohite O.S."/>
            <person name="Joergensen T.S."/>
            <person name="Nielsen J.B."/>
            <person name="Lee S.Y."/>
            <person name="Weber T."/>
        </authorList>
    </citation>
    <scope>NUCLEOTIDE SEQUENCE [LARGE SCALE GENOMIC DNA]</scope>
    <source>
        <strain evidence="1 2">DSM 40191</strain>
    </source>
</reference>
<proteinExistence type="predicted"/>
<dbReference type="KEGG" id="sgf:HEP81_00296"/>
<dbReference type="AlphaFoldDB" id="A0A7H1PRF3"/>
<evidence type="ECO:0000313" key="1">
    <source>
        <dbReference type="EMBL" id="QNT90633.1"/>
    </source>
</evidence>
<sequence>MFSEGGYEAAWVVRHPPRFVFDGIDGRVPIAVTPDHRRAPRAGRSETGGVLPVHAVGGAELAEDRAHLSVRGRTAVPAPAGAAPTADGHAGVGVAVLHRGDRRLVVTNRC</sequence>